<feature type="signal peptide" evidence="1">
    <location>
        <begin position="1"/>
        <end position="19"/>
    </location>
</feature>
<dbReference type="EMBL" id="JACHCC010000011">
    <property type="protein sequence ID" value="MBB6501843.1"/>
    <property type="molecule type" value="Genomic_DNA"/>
</dbReference>
<sequence>MKRIIICFFFLLAGLYSQAQIKTVLLDSKDQLTLDSALAVTYGVFGKIEGDSVYTFKKYDFTGVLLASGSFQDDKMEIPQGKFVYYSWITPDNNTTNSGFEINGKERFIELTGNYIDGRRSGRWITFYPDGTIKQVVTFSQGIIHGPYQAFDADGKVQVAGIYRSGKKEGTWILSGGKQENEYVDDKLISTLKGKKLREKQLAAQSVKAPI</sequence>
<evidence type="ECO:0008006" key="4">
    <source>
        <dbReference type="Google" id="ProtNLM"/>
    </source>
</evidence>
<reference evidence="2 3" key="1">
    <citation type="submission" date="2020-08" db="EMBL/GenBank/DDBJ databases">
        <title>Genomic Encyclopedia of Type Strains, Phase IV (KMG-V): Genome sequencing to study the core and pangenomes of soil and plant-associated prokaryotes.</title>
        <authorList>
            <person name="Whitman W."/>
        </authorList>
    </citation>
    <scope>NUCLEOTIDE SEQUENCE [LARGE SCALE GENOMIC DNA]</scope>
    <source>
        <strain evidence="2 3">M2T3</strain>
    </source>
</reference>
<evidence type="ECO:0000313" key="3">
    <source>
        <dbReference type="Proteomes" id="UP000521017"/>
    </source>
</evidence>
<dbReference type="Proteomes" id="UP000521017">
    <property type="component" value="Unassembled WGS sequence"/>
</dbReference>
<comment type="caution">
    <text evidence="2">The sequence shown here is derived from an EMBL/GenBank/DDBJ whole genome shotgun (WGS) entry which is preliminary data.</text>
</comment>
<protein>
    <recommendedName>
        <fullName evidence="4">MORN repeat protein</fullName>
    </recommendedName>
</protein>
<dbReference type="Gene3D" id="2.20.110.10">
    <property type="entry name" value="Histone H3 K4-specific methyltransferase SET7/9 N-terminal domain"/>
    <property type="match status" value="1"/>
</dbReference>
<dbReference type="SUPFAM" id="SSF82185">
    <property type="entry name" value="Histone H3 K4-specific methyltransferase SET7/9 N-terminal domain"/>
    <property type="match status" value="1"/>
</dbReference>
<organism evidence="2 3">
    <name type="scientific">Pedobacter cryoconitis</name>
    <dbReference type="NCBI Taxonomy" id="188932"/>
    <lineage>
        <taxon>Bacteria</taxon>
        <taxon>Pseudomonadati</taxon>
        <taxon>Bacteroidota</taxon>
        <taxon>Sphingobacteriia</taxon>
        <taxon>Sphingobacteriales</taxon>
        <taxon>Sphingobacteriaceae</taxon>
        <taxon>Pedobacter</taxon>
    </lineage>
</organism>
<dbReference type="AlphaFoldDB" id="A0A7X0MLW7"/>
<gene>
    <name evidence="2" type="ORF">HDF25_004020</name>
</gene>
<feature type="chain" id="PRO_5030711852" description="MORN repeat protein" evidence="1">
    <location>
        <begin position="20"/>
        <end position="211"/>
    </location>
</feature>
<name>A0A7X0MLW7_9SPHI</name>
<evidence type="ECO:0000256" key="1">
    <source>
        <dbReference type="SAM" id="SignalP"/>
    </source>
</evidence>
<evidence type="ECO:0000313" key="2">
    <source>
        <dbReference type="EMBL" id="MBB6501843.1"/>
    </source>
</evidence>
<accession>A0A7X0MLW7</accession>
<dbReference type="InterPro" id="IPR011652">
    <property type="entry name" value="MORN_2"/>
</dbReference>
<keyword evidence="1" id="KW-0732">Signal</keyword>
<dbReference type="RefSeq" id="WP_184627996.1">
    <property type="nucleotide sequence ID" value="NZ_JACHCC010000011.1"/>
</dbReference>
<proteinExistence type="predicted"/>
<dbReference type="Pfam" id="PF07661">
    <property type="entry name" value="MORN_2"/>
    <property type="match status" value="1"/>
</dbReference>